<dbReference type="EMBL" id="ML119645">
    <property type="protein sequence ID" value="RPA88283.1"/>
    <property type="molecule type" value="Genomic_DNA"/>
</dbReference>
<proteinExistence type="predicted"/>
<reference evidence="1 2" key="1">
    <citation type="journal article" date="2018" name="Nat. Ecol. Evol.">
        <title>Pezizomycetes genomes reveal the molecular basis of ectomycorrhizal truffle lifestyle.</title>
        <authorList>
            <person name="Murat C."/>
            <person name="Payen T."/>
            <person name="Noel B."/>
            <person name="Kuo A."/>
            <person name="Morin E."/>
            <person name="Chen J."/>
            <person name="Kohler A."/>
            <person name="Krizsan K."/>
            <person name="Balestrini R."/>
            <person name="Da Silva C."/>
            <person name="Montanini B."/>
            <person name="Hainaut M."/>
            <person name="Levati E."/>
            <person name="Barry K.W."/>
            <person name="Belfiori B."/>
            <person name="Cichocki N."/>
            <person name="Clum A."/>
            <person name="Dockter R.B."/>
            <person name="Fauchery L."/>
            <person name="Guy J."/>
            <person name="Iotti M."/>
            <person name="Le Tacon F."/>
            <person name="Lindquist E.A."/>
            <person name="Lipzen A."/>
            <person name="Malagnac F."/>
            <person name="Mello A."/>
            <person name="Molinier V."/>
            <person name="Miyauchi S."/>
            <person name="Poulain J."/>
            <person name="Riccioni C."/>
            <person name="Rubini A."/>
            <person name="Sitrit Y."/>
            <person name="Splivallo R."/>
            <person name="Traeger S."/>
            <person name="Wang M."/>
            <person name="Zifcakova L."/>
            <person name="Wipf D."/>
            <person name="Zambonelli A."/>
            <person name="Paolocci F."/>
            <person name="Nowrousian M."/>
            <person name="Ottonello S."/>
            <person name="Baldrian P."/>
            <person name="Spatafora J.W."/>
            <person name="Henrissat B."/>
            <person name="Nagy L.G."/>
            <person name="Aury J.M."/>
            <person name="Wincker P."/>
            <person name="Grigoriev I.V."/>
            <person name="Bonfante P."/>
            <person name="Martin F.M."/>
        </authorList>
    </citation>
    <scope>NUCLEOTIDE SEQUENCE [LARGE SCALE GENOMIC DNA]</scope>
    <source>
        <strain evidence="1 2">RN42</strain>
    </source>
</reference>
<evidence type="ECO:0000313" key="2">
    <source>
        <dbReference type="Proteomes" id="UP000275078"/>
    </source>
</evidence>
<sequence length="150" mass="17314">MSRLGLLRKRQSSYFMANYNTCQPQHQAVYSEYRDDKATIFSFACVIPECVCGQIFVQDRKVETPSQHCHESWIDKRFGSASKGPVRRPSVSLSGEGNEDYLPSGLEFHFAHLFACVVVPYSLTRTRLIHVRGTKLDHITYRRCPPFPRR</sequence>
<dbReference type="AlphaFoldDB" id="A0A3N4IQ06"/>
<evidence type="ECO:0000313" key="1">
    <source>
        <dbReference type="EMBL" id="RPA88283.1"/>
    </source>
</evidence>
<organism evidence="1 2">
    <name type="scientific">Ascobolus immersus RN42</name>
    <dbReference type="NCBI Taxonomy" id="1160509"/>
    <lineage>
        <taxon>Eukaryota</taxon>
        <taxon>Fungi</taxon>
        <taxon>Dikarya</taxon>
        <taxon>Ascomycota</taxon>
        <taxon>Pezizomycotina</taxon>
        <taxon>Pezizomycetes</taxon>
        <taxon>Pezizales</taxon>
        <taxon>Ascobolaceae</taxon>
        <taxon>Ascobolus</taxon>
    </lineage>
</organism>
<accession>A0A3N4IQ06</accession>
<name>A0A3N4IQ06_ASCIM</name>
<protein>
    <submittedName>
        <fullName evidence="1">Uncharacterized protein</fullName>
    </submittedName>
</protein>
<keyword evidence="2" id="KW-1185">Reference proteome</keyword>
<dbReference type="Proteomes" id="UP000275078">
    <property type="component" value="Unassembled WGS sequence"/>
</dbReference>
<gene>
    <name evidence="1" type="ORF">BJ508DRAFT_5160</name>
</gene>